<proteinExistence type="predicted"/>
<organism evidence="1">
    <name type="scientific">bioreactor metagenome</name>
    <dbReference type="NCBI Taxonomy" id="1076179"/>
    <lineage>
        <taxon>unclassified sequences</taxon>
        <taxon>metagenomes</taxon>
        <taxon>ecological metagenomes</taxon>
    </lineage>
</organism>
<accession>A0A645FMR8</accession>
<gene>
    <name evidence="1" type="ORF">SDC9_163052</name>
</gene>
<evidence type="ECO:0000313" key="1">
    <source>
        <dbReference type="EMBL" id="MPN15718.1"/>
    </source>
</evidence>
<reference evidence="1" key="1">
    <citation type="submission" date="2019-08" db="EMBL/GenBank/DDBJ databases">
        <authorList>
            <person name="Kucharzyk K."/>
            <person name="Murdoch R.W."/>
            <person name="Higgins S."/>
            <person name="Loffler F."/>
        </authorList>
    </citation>
    <scope>NUCLEOTIDE SEQUENCE</scope>
</reference>
<comment type="caution">
    <text evidence="1">The sequence shown here is derived from an EMBL/GenBank/DDBJ whole genome shotgun (WGS) entry which is preliminary data.</text>
</comment>
<name>A0A645FMR8_9ZZZZ</name>
<sequence>MNIDLGFRTKHSLNKLFSAHFKAKDQYRIMTIDTTILRHVQSQGCLTHRRTSRNNIQTSRLESSRYSVKLIKTSAETCYVLI</sequence>
<protein>
    <submittedName>
        <fullName evidence="1">Uncharacterized protein</fullName>
    </submittedName>
</protein>
<dbReference type="EMBL" id="VSSQ01062562">
    <property type="protein sequence ID" value="MPN15718.1"/>
    <property type="molecule type" value="Genomic_DNA"/>
</dbReference>
<dbReference type="AlphaFoldDB" id="A0A645FMR8"/>